<comment type="caution">
    <text evidence="1">The sequence shown here is derived from an EMBL/GenBank/DDBJ whole genome shotgun (WGS) entry which is preliminary data.</text>
</comment>
<dbReference type="EMBL" id="MU277194">
    <property type="protein sequence ID" value="KAI0065814.1"/>
    <property type="molecule type" value="Genomic_DNA"/>
</dbReference>
<gene>
    <name evidence="1" type="ORF">BV25DRAFT_1597201</name>
</gene>
<name>A0ACB8TA68_9AGAM</name>
<reference evidence="1" key="1">
    <citation type="submission" date="2021-03" db="EMBL/GenBank/DDBJ databases">
        <authorList>
            <consortium name="DOE Joint Genome Institute"/>
            <person name="Ahrendt S."/>
            <person name="Looney B.P."/>
            <person name="Miyauchi S."/>
            <person name="Morin E."/>
            <person name="Drula E."/>
            <person name="Courty P.E."/>
            <person name="Chicoki N."/>
            <person name="Fauchery L."/>
            <person name="Kohler A."/>
            <person name="Kuo A."/>
            <person name="Labutti K."/>
            <person name="Pangilinan J."/>
            <person name="Lipzen A."/>
            <person name="Riley R."/>
            <person name="Andreopoulos W."/>
            <person name="He G."/>
            <person name="Johnson J."/>
            <person name="Barry K.W."/>
            <person name="Grigoriev I.V."/>
            <person name="Nagy L."/>
            <person name="Hibbett D."/>
            <person name="Henrissat B."/>
            <person name="Matheny P.B."/>
            <person name="Labbe J."/>
            <person name="Martin F."/>
        </authorList>
    </citation>
    <scope>NUCLEOTIDE SEQUENCE</scope>
    <source>
        <strain evidence="1">HHB10654</strain>
    </source>
</reference>
<protein>
    <submittedName>
        <fullName evidence="1">Uncharacterized protein</fullName>
    </submittedName>
</protein>
<sequence>MNLSICPCKSACSTASALQSTCPTSLDLVQEQLAPSCQGGRGGIPCSPPHPSYYILSSITAQTASDTETVEEAEEPDRFLTTLKKVKLSTACTSRPLSQSHRAGRQVQGRDFFGAFANHFTSIFHRSIPSHYLALGRRSWRKQNRLSSPDAVLAESDSDSSALCDDDVMRGGGDVRRAQARCDRLWGASV</sequence>
<organism evidence="1 2">
    <name type="scientific">Artomyces pyxidatus</name>
    <dbReference type="NCBI Taxonomy" id="48021"/>
    <lineage>
        <taxon>Eukaryota</taxon>
        <taxon>Fungi</taxon>
        <taxon>Dikarya</taxon>
        <taxon>Basidiomycota</taxon>
        <taxon>Agaricomycotina</taxon>
        <taxon>Agaricomycetes</taxon>
        <taxon>Russulales</taxon>
        <taxon>Auriscalpiaceae</taxon>
        <taxon>Artomyces</taxon>
    </lineage>
</organism>
<evidence type="ECO:0000313" key="1">
    <source>
        <dbReference type="EMBL" id="KAI0065814.1"/>
    </source>
</evidence>
<evidence type="ECO:0000313" key="2">
    <source>
        <dbReference type="Proteomes" id="UP000814140"/>
    </source>
</evidence>
<reference evidence="1" key="2">
    <citation type="journal article" date="2022" name="New Phytol.">
        <title>Evolutionary transition to the ectomycorrhizal habit in the genomes of a hyperdiverse lineage of mushroom-forming fungi.</title>
        <authorList>
            <person name="Looney B."/>
            <person name="Miyauchi S."/>
            <person name="Morin E."/>
            <person name="Drula E."/>
            <person name="Courty P.E."/>
            <person name="Kohler A."/>
            <person name="Kuo A."/>
            <person name="LaButti K."/>
            <person name="Pangilinan J."/>
            <person name="Lipzen A."/>
            <person name="Riley R."/>
            <person name="Andreopoulos W."/>
            <person name="He G."/>
            <person name="Johnson J."/>
            <person name="Nolan M."/>
            <person name="Tritt A."/>
            <person name="Barry K.W."/>
            <person name="Grigoriev I.V."/>
            <person name="Nagy L.G."/>
            <person name="Hibbett D."/>
            <person name="Henrissat B."/>
            <person name="Matheny P.B."/>
            <person name="Labbe J."/>
            <person name="Martin F.M."/>
        </authorList>
    </citation>
    <scope>NUCLEOTIDE SEQUENCE</scope>
    <source>
        <strain evidence="1">HHB10654</strain>
    </source>
</reference>
<proteinExistence type="predicted"/>
<keyword evidence="2" id="KW-1185">Reference proteome</keyword>
<accession>A0ACB8TA68</accession>
<dbReference type="Proteomes" id="UP000814140">
    <property type="component" value="Unassembled WGS sequence"/>
</dbReference>